<comment type="caution">
    <text evidence="7">The sequence shown here is derived from an EMBL/GenBank/DDBJ whole genome shotgun (WGS) entry which is preliminary data.</text>
</comment>
<dbReference type="PRINTS" id="PR00411">
    <property type="entry name" value="PNDRDTASEI"/>
</dbReference>
<name>A0A7X0HSD7_9BACI</name>
<dbReference type="AlphaFoldDB" id="A0A7X0HSD7"/>
<evidence type="ECO:0000256" key="5">
    <source>
        <dbReference type="ARBA" id="ARBA00023002"/>
    </source>
</evidence>
<dbReference type="GO" id="GO:0019646">
    <property type="term" value="P:aerobic electron transport chain"/>
    <property type="evidence" value="ECO:0007669"/>
    <property type="project" value="TreeGrafter"/>
</dbReference>
<sequence>MKNLIILGGGYGGIKIIERLLSSKELPEDLSITLIDKSPKRCFKIKFYALAAGSASDHDVRIDFPNHPKLKFINSEITDINLDENKVHIADRDPVHFDYLIIGLGSEDKFQNVPGAKEYTHSIQTVDSALNTYKKLKSLPSGSVVSIVGAGLTGVELASELIESKMDIKLQIFDRGNYILSAFPEKLSVYVQNWFDNHGVEINNHANITKVAENTLFNHFEPIHSDAIIWTAGIQPNQVVQRLNVEKDQRDRVILTAQHQIPNHEHVYVVGDCASLPHAPSAQLAEGQAEQIAQVLLKQLNGERFTEELPPIKLKGMLGALGKKNGFGLVAEKLVTGRVARLLKSGVLWMYKYHRG</sequence>
<keyword evidence="5 7" id="KW-0560">Oxidoreductase</keyword>
<organism evidence="7 8">
    <name type="scientific">Bacillus benzoevorans</name>
    <dbReference type="NCBI Taxonomy" id="1456"/>
    <lineage>
        <taxon>Bacteria</taxon>
        <taxon>Bacillati</taxon>
        <taxon>Bacillota</taxon>
        <taxon>Bacilli</taxon>
        <taxon>Bacillales</taxon>
        <taxon>Bacillaceae</taxon>
        <taxon>Bacillus</taxon>
    </lineage>
</organism>
<dbReference type="Pfam" id="PF07992">
    <property type="entry name" value="Pyr_redox_2"/>
    <property type="match status" value="1"/>
</dbReference>
<dbReference type="PANTHER" id="PTHR42913">
    <property type="entry name" value="APOPTOSIS-INDUCING FACTOR 1"/>
    <property type="match status" value="1"/>
</dbReference>
<dbReference type="RefSeq" id="WP_184524647.1">
    <property type="nucleotide sequence ID" value="NZ_JACHGK010000004.1"/>
</dbReference>
<dbReference type="InterPro" id="IPR036188">
    <property type="entry name" value="FAD/NAD-bd_sf"/>
</dbReference>
<keyword evidence="8" id="KW-1185">Reference proteome</keyword>
<keyword evidence="4" id="KW-0274">FAD</keyword>
<evidence type="ECO:0000313" key="8">
    <source>
        <dbReference type="Proteomes" id="UP000531594"/>
    </source>
</evidence>
<comment type="cofactor">
    <cofactor evidence="1">
        <name>FAD</name>
        <dbReference type="ChEBI" id="CHEBI:57692"/>
    </cofactor>
</comment>
<evidence type="ECO:0000256" key="2">
    <source>
        <dbReference type="ARBA" id="ARBA00005272"/>
    </source>
</evidence>
<dbReference type="PANTHER" id="PTHR42913:SF3">
    <property type="entry name" value="64 KDA MITOCHONDRIAL NADH DEHYDROGENASE (EUROFUNG)"/>
    <property type="match status" value="1"/>
</dbReference>
<proteinExistence type="inferred from homology"/>
<accession>A0A7X0HSD7</accession>
<dbReference type="EC" id="1.6.99.3" evidence="7"/>
<evidence type="ECO:0000313" key="7">
    <source>
        <dbReference type="EMBL" id="MBB6445007.1"/>
    </source>
</evidence>
<evidence type="ECO:0000259" key="6">
    <source>
        <dbReference type="Pfam" id="PF07992"/>
    </source>
</evidence>
<keyword evidence="3" id="KW-0285">Flavoprotein</keyword>
<dbReference type="SUPFAM" id="SSF51905">
    <property type="entry name" value="FAD/NAD(P)-binding domain"/>
    <property type="match status" value="1"/>
</dbReference>
<evidence type="ECO:0000256" key="3">
    <source>
        <dbReference type="ARBA" id="ARBA00022630"/>
    </source>
</evidence>
<dbReference type="Proteomes" id="UP000531594">
    <property type="component" value="Unassembled WGS sequence"/>
</dbReference>
<evidence type="ECO:0000256" key="1">
    <source>
        <dbReference type="ARBA" id="ARBA00001974"/>
    </source>
</evidence>
<dbReference type="InterPro" id="IPR023753">
    <property type="entry name" value="FAD/NAD-binding_dom"/>
</dbReference>
<protein>
    <submittedName>
        <fullName evidence="7">NADH dehydrogenase</fullName>
        <ecNumber evidence="7">1.6.99.3</ecNumber>
    </submittedName>
</protein>
<dbReference type="PRINTS" id="PR00368">
    <property type="entry name" value="FADPNR"/>
</dbReference>
<feature type="domain" description="FAD/NAD(P)-binding" evidence="6">
    <location>
        <begin position="3"/>
        <end position="283"/>
    </location>
</feature>
<dbReference type="InterPro" id="IPR051169">
    <property type="entry name" value="NADH-Q_oxidoreductase"/>
</dbReference>
<gene>
    <name evidence="7" type="ORF">HNR53_001617</name>
</gene>
<reference evidence="7 8" key="1">
    <citation type="submission" date="2020-08" db="EMBL/GenBank/DDBJ databases">
        <title>Genomic Encyclopedia of Type Strains, Phase IV (KMG-IV): sequencing the most valuable type-strain genomes for metagenomic binning, comparative biology and taxonomic classification.</title>
        <authorList>
            <person name="Goeker M."/>
        </authorList>
    </citation>
    <scope>NUCLEOTIDE SEQUENCE [LARGE SCALE GENOMIC DNA]</scope>
    <source>
        <strain evidence="7 8">DSM 5391</strain>
    </source>
</reference>
<dbReference type="Gene3D" id="3.50.50.100">
    <property type="match status" value="1"/>
</dbReference>
<dbReference type="GO" id="GO:0003955">
    <property type="term" value="F:NAD(P)H dehydrogenase (quinone) activity"/>
    <property type="evidence" value="ECO:0007669"/>
    <property type="project" value="TreeGrafter"/>
</dbReference>
<comment type="similarity">
    <text evidence="2">Belongs to the NADH dehydrogenase family.</text>
</comment>
<dbReference type="EMBL" id="JACHGK010000004">
    <property type="protein sequence ID" value="MBB6445007.1"/>
    <property type="molecule type" value="Genomic_DNA"/>
</dbReference>
<evidence type="ECO:0000256" key="4">
    <source>
        <dbReference type="ARBA" id="ARBA00022827"/>
    </source>
</evidence>